<dbReference type="InterPro" id="IPR021354">
    <property type="entry name" value="DUF2975"/>
</dbReference>
<keyword evidence="3" id="KW-1185">Reference proteome</keyword>
<reference evidence="2" key="2">
    <citation type="submission" date="2020-09" db="EMBL/GenBank/DDBJ databases">
        <authorList>
            <person name="Sun Q."/>
            <person name="Zhou Y."/>
        </authorList>
    </citation>
    <scope>NUCLEOTIDE SEQUENCE</scope>
    <source>
        <strain evidence="2">CGMCC 1.12698</strain>
    </source>
</reference>
<feature type="transmembrane region" description="Helical" evidence="1">
    <location>
        <begin position="176"/>
        <end position="194"/>
    </location>
</feature>
<dbReference type="Pfam" id="PF11188">
    <property type="entry name" value="DUF2975"/>
    <property type="match status" value="1"/>
</dbReference>
<organism evidence="2 3">
    <name type="scientific">Priestia taiwanensis</name>
    <dbReference type="NCBI Taxonomy" id="1347902"/>
    <lineage>
        <taxon>Bacteria</taxon>
        <taxon>Bacillati</taxon>
        <taxon>Bacillota</taxon>
        <taxon>Bacilli</taxon>
        <taxon>Bacillales</taxon>
        <taxon>Bacillaceae</taxon>
        <taxon>Priestia</taxon>
    </lineage>
</organism>
<accession>A0A917AND1</accession>
<dbReference type="Proteomes" id="UP000605259">
    <property type="component" value="Unassembled WGS sequence"/>
</dbReference>
<keyword evidence="1" id="KW-1133">Transmembrane helix</keyword>
<gene>
    <name evidence="2" type="ORF">GCM10007140_07850</name>
</gene>
<dbReference type="EMBL" id="BMFK01000001">
    <property type="protein sequence ID" value="GGE59900.1"/>
    <property type="molecule type" value="Genomic_DNA"/>
</dbReference>
<evidence type="ECO:0008006" key="4">
    <source>
        <dbReference type="Google" id="ProtNLM"/>
    </source>
</evidence>
<feature type="transmembrane region" description="Helical" evidence="1">
    <location>
        <begin position="14"/>
        <end position="41"/>
    </location>
</feature>
<feature type="transmembrane region" description="Helical" evidence="1">
    <location>
        <begin position="67"/>
        <end position="87"/>
    </location>
</feature>
<keyword evidence="1" id="KW-0812">Transmembrane</keyword>
<keyword evidence="1" id="KW-0472">Membrane</keyword>
<protein>
    <recommendedName>
        <fullName evidence="4">DUF2975 domain-containing protein</fullName>
    </recommendedName>
</protein>
<proteinExistence type="predicted"/>
<evidence type="ECO:0000256" key="1">
    <source>
        <dbReference type="SAM" id="Phobius"/>
    </source>
</evidence>
<reference evidence="2" key="1">
    <citation type="journal article" date="2014" name="Int. J. Syst. Evol. Microbiol.">
        <title>Complete genome sequence of Corynebacterium casei LMG S-19264T (=DSM 44701T), isolated from a smear-ripened cheese.</title>
        <authorList>
            <consortium name="US DOE Joint Genome Institute (JGI-PGF)"/>
            <person name="Walter F."/>
            <person name="Albersmeier A."/>
            <person name="Kalinowski J."/>
            <person name="Ruckert C."/>
        </authorList>
    </citation>
    <scope>NUCLEOTIDE SEQUENCE</scope>
    <source>
        <strain evidence="2">CGMCC 1.12698</strain>
    </source>
</reference>
<comment type="caution">
    <text evidence="2">The sequence shown here is derived from an EMBL/GenBank/DDBJ whole genome shotgun (WGS) entry which is preliminary data.</text>
</comment>
<dbReference type="AlphaFoldDB" id="A0A917AND1"/>
<evidence type="ECO:0000313" key="3">
    <source>
        <dbReference type="Proteomes" id="UP000605259"/>
    </source>
</evidence>
<evidence type="ECO:0000313" key="2">
    <source>
        <dbReference type="EMBL" id="GGE59900.1"/>
    </source>
</evidence>
<sequence length="208" mass="24494">MEMKMEVKKKKRNIYWWLQIGVTVWMAYQLIQIFILLYMVIFTKETAKFTAGMLGLTFPYSSDNFEMQMYFIILPLAILQLLVLWYARGFLKNLSNNVIFSMQNADYLRNTGIVFFIQAVFGNIMVYLSGKELFHFLKQEPEDIINTLITYNWFIFKEESLITTLPKGDVTFSFDFQVWGFITAIAILIISMLFRKAVKVAQENELTI</sequence>
<feature type="transmembrane region" description="Helical" evidence="1">
    <location>
        <begin position="107"/>
        <end position="128"/>
    </location>
</feature>
<name>A0A917AND1_9BACI</name>